<dbReference type="PROSITE" id="PS50157">
    <property type="entry name" value="ZINC_FINGER_C2H2_2"/>
    <property type="match status" value="2"/>
</dbReference>
<dbReference type="InterPro" id="IPR013087">
    <property type="entry name" value="Znf_C2H2_type"/>
</dbReference>
<comment type="similarity">
    <text evidence="9">Belongs to the sal C2H2-type zinc-finger protein family.</text>
</comment>
<dbReference type="PROSITE" id="PS00028">
    <property type="entry name" value="ZINC_FINGER_C2H2_1"/>
    <property type="match status" value="2"/>
</dbReference>
<proteinExistence type="inferred from homology"/>
<evidence type="ECO:0000256" key="2">
    <source>
        <dbReference type="ARBA" id="ARBA00022723"/>
    </source>
</evidence>
<gene>
    <name evidence="12" type="ORF">DPMN_021529</name>
</gene>
<dbReference type="Gene3D" id="3.30.160.60">
    <property type="entry name" value="Classic Zinc Finger"/>
    <property type="match status" value="2"/>
</dbReference>
<keyword evidence="5" id="KW-0862">Zinc</keyword>
<evidence type="ECO:0000256" key="8">
    <source>
        <dbReference type="ARBA" id="ARBA00023242"/>
    </source>
</evidence>
<dbReference type="AlphaFoldDB" id="A0A9D4NMY9"/>
<evidence type="ECO:0000256" key="1">
    <source>
        <dbReference type="ARBA" id="ARBA00004123"/>
    </source>
</evidence>
<evidence type="ECO:0000313" key="13">
    <source>
        <dbReference type="Proteomes" id="UP000828390"/>
    </source>
</evidence>
<dbReference type="FunFam" id="3.30.160.60:FF:001498">
    <property type="entry name" value="Zinc finger protein 404"/>
    <property type="match status" value="1"/>
</dbReference>
<keyword evidence="6" id="KW-0805">Transcription regulation</keyword>
<comment type="caution">
    <text evidence="12">The sequence shown here is derived from an EMBL/GenBank/DDBJ whole genome shotgun (WGS) entry which is preliminary data.</text>
</comment>
<evidence type="ECO:0000256" key="3">
    <source>
        <dbReference type="ARBA" id="ARBA00022737"/>
    </source>
</evidence>
<evidence type="ECO:0000256" key="10">
    <source>
        <dbReference type="PROSITE-ProRule" id="PRU00042"/>
    </source>
</evidence>
<dbReference type="InterPro" id="IPR036236">
    <property type="entry name" value="Znf_C2H2_sf"/>
</dbReference>
<protein>
    <recommendedName>
        <fullName evidence="11">C2H2-type domain-containing protein</fullName>
    </recommendedName>
</protein>
<dbReference type="FunFam" id="3.30.160.60:FF:000186">
    <property type="entry name" value="Zinc finger protein 366"/>
    <property type="match status" value="1"/>
</dbReference>
<dbReference type="InterPro" id="IPR051565">
    <property type="entry name" value="Sal_C2H2-zinc-finger"/>
</dbReference>
<dbReference type="PANTHER" id="PTHR23233:SF84">
    <property type="entry name" value="FI23031P1"/>
    <property type="match status" value="1"/>
</dbReference>
<dbReference type="GO" id="GO:0000981">
    <property type="term" value="F:DNA-binding transcription factor activity, RNA polymerase II-specific"/>
    <property type="evidence" value="ECO:0007669"/>
    <property type="project" value="TreeGrafter"/>
</dbReference>
<evidence type="ECO:0000259" key="11">
    <source>
        <dbReference type="PROSITE" id="PS50157"/>
    </source>
</evidence>
<dbReference type="SUPFAM" id="SSF57667">
    <property type="entry name" value="beta-beta-alpha zinc fingers"/>
    <property type="match status" value="1"/>
</dbReference>
<keyword evidence="8" id="KW-0539">Nucleus</keyword>
<organism evidence="12 13">
    <name type="scientific">Dreissena polymorpha</name>
    <name type="common">Zebra mussel</name>
    <name type="synonym">Mytilus polymorpha</name>
    <dbReference type="NCBI Taxonomy" id="45954"/>
    <lineage>
        <taxon>Eukaryota</taxon>
        <taxon>Metazoa</taxon>
        <taxon>Spiralia</taxon>
        <taxon>Lophotrochozoa</taxon>
        <taxon>Mollusca</taxon>
        <taxon>Bivalvia</taxon>
        <taxon>Autobranchia</taxon>
        <taxon>Heteroconchia</taxon>
        <taxon>Euheterodonta</taxon>
        <taxon>Imparidentia</taxon>
        <taxon>Neoheterodontei</taxon>
        <taxon>Myida</taxon>
        <taxon>Dreissenoidea</taxon>
        <taxon>Dreissenidae</taxon>
        <taxon>Dreissena</taxon>
    </lineage>
</organism>
<reference evidence="12" key="1">
    <citation type="journal article" date="2019" name="bioRxiv">
        <title>The Genome of the Zebra Mussel, Dreissena polymorpha: A Resource for Invasive Species Research.</title>
        <authorList>
            <person name="McCartney M.A."/>
            <person name="Auch B."/>
            <person name="Kono T."/>
            <person name="Mallez S."/>
            <person name="Zhang Y."/>
            <person name="Obille A."/>
            <person name="Becker A."/>
            <person name="Abrahante J.E."/>
            <person name="Garbe J."/>
            <person name="Badalamenti J.P."/>
            <person name="Herman A."/>
            <person name="Mangelson H."/>
            <person name="Liachko I."/>
            <person name="Sullivan S."/>
            <person name="Sone E.D."/>
            <person name="Koren S."/>
            <person name="Silverstein K.A.T."/>
            <person name="Beckman K.B."/>
            <person name="Gohl D.M."/>
        </authorList>
    </citation>
    <scope>NUCLEOTIDE SEQUENCE</scope>
    <source>
        <strain evidence="12">Duluth1</strain>
        <tissue evidence="12">Whole animal</tissue>
    </source>
</reference>
<feature type="domain" description="C2H2-type" evidence="11">
    <location>
        <begin position="30"/>
        <end position="57"/>
    </location>
</feature>
<evidence type="ECO:0000256" key="5">
    <source>
        <dbReference type="ARBA" id="ARBA00022833"/>
    </source>
</evidence>
<keyword evidence="3" id="KW-0677">Repeat</keyword>
<comment type="subcellular location">
    <subcellularLocation>
        <location evidence="1">Nucleus</location>
    </subcellularLocation>
</comment>
<keyword evidence="2" id="KW-0479">Metal-binding</keyword>
<dbReference type="Proteomes" id="UP000828390">
    <property type="component" value="Unassembled WGS sequence"/>
</dbReference>
<dbReference type="PANTHER" id="PTHR23233">
    <property type="entry name" value="SAL-LIKE PROTEIN"/>
    <property type="match status" value="1"/>
</dbReference>
<reference evidence="12" key="2">
    <citation type="submission" date="2020-11" db="EMBL/GenBank/DDBJ databases">
        <authorList>
            <person name="McCartney M.A."/>
            <person name="Auch B."/>
            <person name="Kono T."/>
            <person name="Mallez S."/>
            <person name="Becker A."/>
            <person name="Gohl D.M."/>
            <person name="Silverstein K.A.T."/>
            <person name="Koren S."/>
            <person name="Bechman K.B."/>
            <person name="Herman A."/>
            <person name="Abrahante J.E."/>
            <person name="Garbe J."/>
        </authorList>
    </citation>
    <scope>NUCLEOTIDE SEQUENCE</scope>
    <source>
        <strain evidence="12">Duluth1</strain>
        <tissue evidence="12">Whole animal</tissue>
    </source>
</reference>
<evidence type="ECO:0000256" key="6">
    <source>
        <dbReference type="ARBA" id="ARBA00023015"/>
    </source>
</evidence>
<name>A0A9D4NMY9_DREPO</name>
<sequence length="90" mass="10451">MASFVSLFGFRLNNKAFLNPALFYLTPDQRRCNTCGKQFASRTDLERHIRVHTGEKPFACSVCDKRFTQEAHVRRHMLVHVPIANNLVFK</sequence>
<dbReference type="GO" id="GO:0005634">
    <property type="term" value="C:nucleus"/>
    <property type="evidence" value="ECO:0007669"/>
    <property type="project" value="UniProtKB-SubCell"/>
</dbReference>
<keyword evidence="13" id="KW-1185">Reference proteome</keyword>
<evidence type="ECO:0000256" key="4">
    <source>
        <dbReference type="ARBA" id="ARBA00022771"/>
    </source>
</evidence>
<keyword evidence="4 10" id="KW-0863">Zinc-finger</keyword>
<dbReference type="GO" id="GO:0008270">
    <property type="term" value="F:zinc ion binding"/>
    <property type="evidence" value="ECO:0007669"/>
    <property type="project" value="UniProtKB-KW"/>
</dbReference>
<dbReference type="GO" id="GO:0000978">
    <property type="term" value="F:RNA polymerase II cis-regulatory region sequence-specific DNA binding"/>
    <property type="evidence" value="ECO:0007669"/>
    <property type="project" value="TreeGrafter"/>
</dbReference>
<keyword evidence="7" id="KW-0804">Transcription</keyword>
<dbReference type="EMBL" id="JAIWYP010000001">
    <property type="protein sequence ID" value="KAH3897341.1"/>
    <property type="molecule type" value="Genomic_DNA"/>
</dbReference>
<accession>A0A9D4NMY9</accession>
<evidence type="ECO:0000256" key="7">
    <source>
        <dbReference type="ARBA" id="ARBA00023163"/>
    </source>
</evidence>
<evidence type="ECO:0000256" key="9">
    <source>
        <dbReference type="ARBA" id="ARBA00038474"/>
    </source>
</evidence>
<dbReference type="Pfam" id="PF13465">
    <property type="entry name" value="zf-H2C2_2"/>
    <property type="match status" value="1"/>
</dbReference>
<evidence type="ECO:0000313" key="12">
    <source>
        <dbReference type="EMBL" id="KAH3897341.1"/>
    </source>
</evidence>
<dbReference type="SMART" id="SM00355">
    <property type="entry name" value="ZnF_C2H2"/>
    <property type="match status" value="2"/>
</dbReference>
<feature type="domain" description="C2H2-type" evidence="11">
    <location>
        <begin position="58"/>
        <end position="80"/>
    </location>
</feature>